<evidence type="ECO:0000313" key="1">
    <source>
        <dbReference type="EnsemblMetazoa" id="MESCA007824-PA"/>
    </source>
</evidence>
<dbReference type="EMBL" id="CAQQ02023456">
    <property type="status" value="NOT_ANNOTATED_CDS"/>
    <property type="molecule type" value="Genomic_DNA"/>
</dbReference>
<proteinExistence type="predicted"/>
<accession>T1GVL3</accession>
<dbReference type="HOGENOM" id="CLU_2852281_0_0_1"/>
<organism evidence="1 2">
    <name type="scientific">Megaselia scalaris</name>
    <name type="common">Humpbacked fly</name>
    <name type="synonym">Phora scalaris</name>
    <dbReference type="NCBI Taxonomy" id="36166"/>
    <lineage>
        <taxon>Eukaryota</taxon>
        <taxon>Metazoa</taxon>
        <taxon>Ecdysozoa</taxon>
        <taxon>Arthropoda</taxon>
        <taxon>Hexapoda</taxon>
        <taxon>Insecta</taxon>
        <taxon>Pterygota</taxon>
        <taxon>Neoptera</taxon>
        <taxon>Endopterygota</taxon>
        <taxon>Diptera</taxon>
        <taxon>Brachycera</taxon>
        <taxon>Muscomorpha</taxon>
        <taxon>Platypezoidea</taxon>
        <taxon>Phoridae</taxon>
        <taxon>Megaseliini</taxon>
        <taxon>Megaselia</taxon>
    </lineage>
</organism>
<name>T1GVL3_MEGSC</name>
<dbReference type="EMBL" id="CAQQ02023455">
    <property type="status" value="NOT_ANNOTATED_CDS"/>
    <property type="molecule type" value="Genomic_DNA"/>
</dbReference>
<keyword evidence="2" id="KW-1185">Reference proteome</keyword>
<evidence type="ECO:0000313" key="2">
    <source>
        <dbReference type="Proteomes" id="UP000015102"/>
    </source>
</evidence>
<dbReference type="EnsemblMetazoa" id="MESCA007824-RA">
    <property type="protein sequence ID" value="MESCA007824-PA"/>
    <property type="gene ID" value="MESCA007824"/>
</dbReference>
<reference evidence="2" key="1">
    <citation type="submission" date="2013-02" db="EMBL/GenBank/DDBJ databases">
        <authorList>
            <person name="Hughes D."/>
        </authorList>
    </citation>
    <scope>NUCLEOTIDE SEQUENCE</scope>
    <source>
        <strain>Durham</strain>
        <strain evidence="2">NC isolate 2 -- Noor lab</strain>
    </source>
</reference>
<dbReference type="Proteomes" id="UP000015102">
    <property type="component" value="Unassembled WGS sequence"/>
</dbReference>
<reference evidence="1" key="2">
    <citation type="submission" date="2015-06" db="UniProtKB">
        <authorList>
            <consortium name="EnsemblMetazoa"/>
        </authorList>
    </citation>
    <scope>IDENTIFICATION</scope>
</reference>
<protein>
    <submittedName>
        <fullName evidence="1">Uncharacterized protein</fullName>
    </submittedName>
</protein>
<dbReference type="AlphaFoldDB" id="T1GVL3"/>
<sequence length="65" mass="7518">MRWMPLHGAKRSVWHESVLNTQNLSGCFFSHSIMWSCDKIIDVDDADGCQLAFLELMLTLIYKTL</sequence>